<dbReference type="SUPFAM" id="SSF101960">
    <property type="entry name" value="Stabilizer of iron transporter SufD"/>
    <property type="match status" value="1"/>
</dbReference>
<dbReference type="Proteomes" id="UP001652442">
    <property type="component" value="Unassembled WGS sequence"/>
</dbReference>
<organism evidence="3 4">
    <name type="scientific">Brotonthovivens ammoniilytica</name>
    <dbReference type="NCBI Taxonomy" id="2981725"/>
    <lineage>
        <taxon>Bacteria</taxon>
        <taxon>Bacillati</taxon>
        <taxon>Bacillota</taxon>
        <taxon>Clostridia</taxon>
        <taxon>Lachnospirales</taxon>
        <taxon>Lachnospiraceae</taxon>
        <taxon>Brotonthovivens</taxon>
    </lineage>
</organism>
<dbReference type="EMBL" id="JAOQJQ010000003">
    <property type="protein sequence ID" value="MCU6762381.1"/>
    <property type="molecule type" value="Genomic_DNA"/>
</dbReference>
<gene>
    <name evidence="3" type="ORF">OCV88_08555</name>
</gene>
<dbReference type="InterPro" id="IPR037284">
    <property type="entry name" value="SUF_FeS_clus_asmbl_SufBD_sf"/>
</dbReference>
<comment type="caution">
    <text evidence="3">The sequence shown here is derived from an EMBL/GenBank/DDBJ whole genome shotgun (WGS) entry which is preliminary data.</text>
</comment>
<evidence type="ECO:0000313" key="3">
    <source>
        <dbReference type="EMBL" id="MCU6762381.1"/>
    </source>
</evidence>
<name>A0ABT2TJP4_9FIRM</name>
<keyword evidence="4" id="KW-1185">Reference proteome</keyword>
<dbReference type="InterPro" id="IPR000825">
    <property type="entry name" value="SUF_FeS_clus_asmbl_SufBD_core"/>
</dbReference>
<comment type="similarity">
    <text evidence="1">Belongs to the iron-sulfur cluster assembly SufBD family.</text>
</comment>
<evidence type="ECO:0000259" key="2">
    <source>
        <dbReference type="Pfam" id="PF01458"/>
    </source>
</evidence>
<evidence type="ECO:0000256" key="1">
    <source>
        <dbReference type="ARBA" id="ARBA00043967"/>
    </source>
</evidence>
<dbReference type="PANTHER" id="PTHR30508">
    <property type="entry name" value="FES CLUSTER ASSEMBLY PROTEIN SUF"/>
    <property type="match status" value="1"/>
</dbReference>
<evidence type="ECO:0000313" key="4">
    <source>
        <dbReference type="Proteomes" id="UP001652442"/>
    </source>
</evidence>
<protein>
    <submittedName>
        <fullName evidence="3">SufD family Fe-S cluster assembly protein</fullName>
    </submittedName>
</protein>
<accession>A0ABT2TJP4</accession>
<dbReference type="Pfam" id="PF01458">
    <property type="entry name" value="SUFBD_core"/>
    <property type="match status" value="1"/>
</dbReference>
<feature type="domain" description="SUF system FeS cluster assembly SufBD core" evidence="2">
    <location>
        <begin position="87"/>
        <end position="305"/>
    </location>
</feature>
<proteinExistence type="inferred from homology"/>
<dbReference type="InterPro" id="IPR055346">
    <property type="entry name" value="Fe-S_cluster_assembly_SufBD"/>
</dbReference>
<reference evidence="3 4" key="1">
    <citation type="journal article" date="2021" name="ISME Commun">
        <title>Automated analysis of genomic sequences facilitates high-throughput and comprehensive description of bacteria.</title>
        <authorList>
            <person name="Hitch T.C.A."/>
        </authorList>
    </citation>
    <scope>NUCLEOTIDE SEQUENCE [LARGE SCALE GENOMIC DNA]</scope>
    <source>
        <strain evidence="3 4">Sanger_109</strain>
    </source>
</reference>
<dbReference type="PANTHER" id="PTHR30508:SF1">
    <property type="entry name" value="UPF0051 PROTEIN ABCI8, CHLOROPLASTIC-RELATED"/>
    <property type="match status" value="1"/>
</dbReference>
<dbReference type="RefSeq" id="WP_158425091.1">
    <property type="nucleotide sequence ID" value="NZ_JAOQJQ010000003.1"/>
</dbReference>
<sequence length="307" mass="33078">MDAIEKHILEEVADLHAVPEGAYNIRYNGQSDGRKTTANIDIVTKTEEGKSGIDIIIKPGTKNESVHIPVVLSQSGLKETVYNDFYIGDDADVTIVAGCGIHNCGTDTSQHDGIHTFYVGKNARIKYVEKHYGEGDGSGERILNPVTVINIDEGGYMEMDTVQIKGVTSTKRVTTAVLKAGAALEISEKIMTHGNQYAETDFTVDMNGEDCSANVVSRSVAKGKSKQLFVSRINGNCKCAGHTECDAIIMDQACVTAEPQLTANDIDASLIHEAAIGKIAGEQLIKLMTLGLTEEEAEEQIVNGFLK</sequence>